<dbReference type="InterPro" id="IPR050855">
    <property type="entry name" value="NDM-1-like"/>
</dbReference>
<protein>
    <submittedName>
        <fullName evidence="2">MBL fold metallo-hydrolase</fullName>
    </submittedName>
</protein>
<evidence type="ECO:0000313" key="2">
    <source>
        <dbReference type="EMBL" id="GAA1257191.1"/>
    </source>
</evidence>
<feature type="domain" description="Metallo-beta-lactamase" evidence="1">
    <location>
        <begin position="35"/>
        <end position="218"/>
    </location>
</feature>
<dbReference type="CDD" id="cd07739">
    <property type="entry name" value="metallo-hydrolase-like_MBL-fold"/>
    <property type="match status" value="1"/>
</dbReference>
<dbReference type="EMBL" id="BAAALF010000123">
    <property type="protein sequence ID" value="GAA1257299.1"/>
    <property type="molecule type" value="Genomic_DNA"/>
</dbReference>
<gene>
    <name evidence="2" type="ORF">GCM10009665_54430</name>
    <name evidence="3" type="ORF">GCM10009665_54610</name>
</gene>
<evidence type="ECO:0000259" key="1">
    <source>
        <dbReference type="SMART" id="SM00849"/>
    </source>
</evidence>
<dbReference type="EMBL" id="BAAALF010000123">
    <property type="protein sequence ID" value="GAA1257191.1"/>
    <property type="molecule type" value="Genomic_DNA"/>
</dbReference>
<sequence>MIMNSTELAYDVFINNPPQQDNGTLPNGEARLFPPLASTLIHGAEDAVLVDPGFTADQARALGDWVAGKNRNLTDIFITHGHGDHWFNADLLAERFGARVVATEGTIGQMHANVAARPFVWDKVYPGIPESPVTAVTVPDNRFTLEGKDLVIVEAGYTDTDASSVLHVPDLGLVIGGDVIYNGAHLYLSETSLAGLDAWRQAIDRVAALDARSIVAGHQNATLDDDAARTIAETREYLDVAEELFRTEKTAVDYFNAMVERYPDRLGRTVLWATAQAVYGIRENPGEDPVQFIAGGWL</sequence>
<dbReference type="SUPFAM" id="SSF56281">
    <property type="entry name" value="Metallo-hydrolase/oxidoreductase"/>
    <property type="match status" value="1"/>
</dbReference>
<organism evidence="2 4">
    <name type="scientific">Kitasatospora nipponensis</name>
    <dbReference type="NCBI Taxonomy" id="258049"/>
    <lineage>
        <taxon>Bacteria</taxon>
        <taxon>Bacillati</taxon>
        <taxon>Actinomycetota</taxon>
        <taxon>Actinomycetes</taxon>
        <taxon>Kitasatosporales</taxon>
        <taxon>Streptomycetaceae</taxon>
        <taxon>Kitasatospora</taxon>
    </lineage>
</organism>
<keyword evidence="4" id="KW-1185">Reference proteome</keyword>
<reference evidence="2" key="2">
    <citation type="submission" date="2023-12" db="EMBL/GenBank/DDBJ databases">
        <authorList>
            <person name="Sun Q."/>
            <person name="Inoue M."/>
        </authorList>
    </citation>
    <scope>NUCLEOTIDE SEQUENCE</scope>
    <source>
        <strain evidence="2">JCM 13004</strain>
    </source>
</reference>
<name>A0ABN1WPB0_9ACTN</name>
<dbReference type="Pfam" id="PF00753">
    <property type="entry name" value="Lactamase_B"/>
    <property type="match status" value="1"/>
</dbReference>
<dbReference type="Proteomes" id="UP001500037">
    <property type="component" value="Unassembled WGS sequence"/>
</dbReference>
<dbReference type="Gene3D" id="3.60.15.10">
    <property type="entry name" value="Ribonuclease Z/Hydroxyacylglutathione hydrolase-like"/>
    <property type="match status" value="1"/>
</dbReference>
<dbReference type="PANTHER" id="PTHR42951:SF14">
    <property type="entry name" value="METALLO-BETA-LACTAMASE SUPERFAMILY PROTEIN"/>
    <property type="match status" value="1"/>
</dbReference>
<dbReference type="InterPro" id="IPR001279">
    <property type="entry name" value="Metallo-B-lactamas"/>
</dbReference>
<dbReference type="SMART" id="SM00849">
    <property type="entry name" value="Lactamase_B"/>
    <property type="match status" value="1"/>
</dbReference>
<evidence type="ECO:0000313" key="4">
    <source>
        <dbReference type="Proteomes" id="UP001500037"/>
    </source>
</evidence>
<accession>A0ABN1WPB0</accession>
<dbReference type="PANTHER" id="PTHR42951">
    <property type="entry name" value="METALLO-BETA-LACTAMASE DOMAIN-CONTAINING"/>
    <property type="match status" value="1"/>
</dbReference>
<dbReference type="InterPro" id="IPR036866">
    <property type="entry name" value="RibonucZ/Hydroxyglut_hydro"/>
</dbReference>
<proteinExistence type="predicted"/>
<comment type="caution">
    <text evidence="2">The sequence shown here is derived from an EMBL/GenBank/DDBJ whole genome shotgun (WGS) entry which is preliminary data.</text>
</comment>
<evidence type="ECO:0000313" key="3">
    <source>
        <dbReference type="EMBL" id="GAA1257299.1"/>
    </source>
</evidence>
<reference evidence="2 4" key="1">
    <citation type="journal article" date="2019" name="Int. J. Syst. Evol. Microbiol.">
        <title>The Global Catalogue of Microorganisms (GCM) 10K type strain sequencing project: providing services to taxonomists for standard genome sequencing and annotation.</title>
        <authorList>
            <consortium name="The Broad Institute Genomics Platform"/>
            <consortium name="The Broad Institute Genome Sequencing Center for Infectious Disease"/>
            <person name="Wu L."/>
            <person name="Ma J."/>
        </authorList>
    </citation>
    <scope>NUCLEOTIDE SEQUENCE [LARGE SCALE GENOMIC DNA]</scope>
    <source>
        <strain evidence="2 4">JCM 13004</strain>
    </source>
</reference>